<evidence type="ECO:0000256" key="3">
    <source>
        <dbReference type="ARBA" id="ARBA00004997"/>
    </source>
</evidence>
<protein>
    <recommendedName>
        <fullName evidence="5 14">Pyruvate kinase</fullName>
        <ecNumber evidence="5 14">2.7.1.40</ecNumber>
    </recommendedName>
</protein>
<evidence type="ECO:0000256" key="4">
    <source>
        <dbReference type="ARBA" id="ARBA00008663"/>
    </source>
</evidence>
<keyword evidence="11 14" id="KW-0460">Magnesium</keyword>
<reference evidence="17 18" key="1">
    <citation type="journal article" date="2018" name="Gigascience">
        <title>Genomes of trombidid mites reveal novel predicted allergens and laterally-transferred genes associated with secondary metabolism.</title>
        <authorList>
            <person name="Dong X."/>
            <person name="Chaisiri K."/>
            <person name="Xia D."/>
            <person name="Armstrong S.D."/>
            <person name="Fang Y."/>
            <person name="Donnelly M.J."/>
            <person name="Kadowaki T."/>
            <person name="McGarry J.W."/>
            <person name="Darby A.C."/>
            <person name="Makepeace B.L."/>
        </authorList>
    </citation>
    <scope>NUCLEOTIDE SEQUENCE [LARGE SCALE GENOMIC DNA]</scope>
    <source>
        <strain evidence="17">UoL-UT</strain>
    </source>
</reference>
<dbReference type="GO" id="GO:0000287">
    <property type="term" value="F:magnesium ion binding"/>
    <property type="evidence" value="ECO:0007669"/>
    <property type="project" value="InterPro"/>
</dbReference>
<evidence type="ECO:0000256" key="11">
    <source>
        <dbReference type="ARBA" id="ARBA00022842"/>
    </source>
</evidence>
<dbReference type="VEuPathDB" id="VectorBase:LDEU013021"/>
<dbReference type="InterPro" id="IPR015813">
    <property type="entry name" value="Pyrv/PenolPyrv_kinase-like_dom"/>
</dbReference>
<evidence type="ECO:0000256" key="12">
    <source>
        <dbReference type="ARBA" id="ARBA00023152"/>
    </source>
</evidence>
<dbReference type="InterPro" id="IPR040442">
    <property type="entry name" value="Pyrv_kinase-like_dom_sf"/>
</dbReference>
<dbReference type="InterPro" id="IPR015795">
    <property type="entry name" value="Pyrv_Knase_C"/>
</dbReference>
<keyword evidence="7" id="KW-0479">Metal-binding</keyword>
<proteinExistence type="inferred from homology"/>
<keyword evidence="6 14" id="KW-0808">Transferase</keyword>
<sequence>MLESMVKHPRPNRPECSDIANAVLDGVDCIVLTTETARGNYPIDAVSAAHQICREAEAACFNRHIFNDLVNLTLSPTAPMYTIAIAAVTASLKSLAAAIVVITSSGNSAFTIAKYRPRCPILLVCRHKRVTRQAHLYRGILPIFYDQTPLEDWQKDVDQRVKRSFEIGKQRGFLKPKDEVILIQGWRKGKGATNCIRIVVVH</sequence>
<dbReference type="STRING" id="299467.A0A443RVE7"/>
<evidence type="ECO:0000313" key="17">
    <source>
        <dbReference type="EMBL" id="RWS19019.1"/>
    </source>
</evidence>
<dbReference type="GO" id="GO:0016301">
    <property type="term" value="F:kinase activity"/>
    <property type="evidence" value="ECO:0007669"/>
    <property type="project" value="UniProtKB-KW"/>
</dbReference>
<dbReference type="InterPro" id="IPR036918">
    <property type="entry name" value="Pyrv_Knase_C_sf"/>
</dbReference>
<gene>
    <name evidence="17" type="ORF">B4U80_02331</name>
</gene>
<dbReference type="Pfam" id="PF00224">
    <property type="entry name" value="PK"/>
    <property type="match status" value="1"/>
</dbReference>
<evidence type="ECO:0000256" key="9">
    <source>
        <dbReference type="ARBA" id="ARBA00022777"/>
    </source>
</evidence>
<dbReference type="Gene3D" id="3.40.1380.20">
    <property type="entry name" value="Pyruvate kinase, C-terminal domain"/>
    <property type="match status" value="1"/>
</dbReference>
<keyword evidence="12 14" id="KW-0324">Glycolysis</keyword>
<comment type="cofactor">
    <cofactor evidence="1">
        <name>Mg(2+)</name>
        <dbReference type="ChEBI" id="CHEBI:18420"/>
    </cofactor>
</comment>
<evidence type="ECO:0000259" key="16">
    <source>
        <dbReference type="Pfam" id="PF02887"/>
    </source>
</evidence>
<dbReference type="GO" id="GO:0004743">
    <property type="term" value="F:pyruvate kinase activity"/>
    <property type="evidence" value="ECO:0007669"/>
    <property type="project" value="UniProtKB-EC"/>
</dbReference>
<organism evidence="17 18">
    <name type="scientific">Leptotrombidium deliense</name>
    <dbReference type="NCBI Taxonomy" id="299467"/>
    <lineage>
        <taxon>Eukaryota</taxon>
        <taxon>Metazoa</taxon>
        <taxon>Ecdysozoa</taxon>
        <taxon>Arthropoda</taxon>
        <taxon>Chelicerata</taxon>
        <taxon>Arachnida</taxon>
        <taxon>Acari</taxon>
        <taxon>Acariformes</taxon>
        <taxon>Trombidiformes</taxon>
        <taxon>Prostigmata</taxon>
        <taxon>Anystina</taxon>
        <taxon>Parasitengona</taxon>
        <taxon>Trombiculoidea</taxon>
        <taxon>Trombiculidae</taxon>
        <taxon>Leptotrombidium</taxon>
    </lineage>
</organism>
<evidence type="ECO:0000256" key="13">
    <source>
        <dbReference type="ARBA" id="ARBA00023317"/>
    </source>
</evidence>
<keyword evidence="10" id="KW-0067">ATP-binding</keyword>
<dbReference type="AlphaFoldDB" id="A0A443RVE7"/>
<dbReference type="Pfam" id="PF02887">
    <property type="entry name" value="PK_C"/>
    <property type="match status" value="1"/>
</dbReference>
<dbReference type="GO" id="GO:0030955">
    <property type="term" value="F:potassium ion binding"/>
    <property type="evidence" value="ECO:0007669"/>
    <property type="project" value="InterPro"/>
</dbReference>
<keyword evidence="13 17" id="KW-0670">Pyruvate</keyword>
<evidence type="ECO:0000256" key="5">
    <source>
        <dbReference type="ARBA" id="ARBA00012142"/>
    </source>
</evidence>
<evidence type="ECO:0000256" key="2">
    <source>
        <dbReference type="ARBA" id="ARBA00001958"/>
    </source>
</evidence>
<dbReference type="EMBL" id="NCKV01031200">
    <property type="protein sequence ID" value="RWS19019.1"/>
    <property type="molecule type" value="Genomic_DNA"/>
</dbReference>
<comment type="pathway">
    <text evidence="3 14">Carbohydrate degradation; glycolysis; pyruvate from D-glyceraldehyde 3-phosphate: step 5/5.</text>
</comment>
<dbReference type="InterPro" id="IPR001697">
    <property type="entry name" value="Pyr_Knase"/>
</dbReference>
<dbReference type="UniPathway" id="UPA00109">
    <property type="reaction ID" value="UER00188"/>
</dbReference>
<evidence type="ECO:0000256" key="1">
    <source>
        <dbReference type="ARBA" id="ARBA00001946"/>
    </source>
</evidence>
<evidence type="ECO:0000256" key="6">
    <source>
        <dbReference type="ARBA" id="ARBA00022679"/>
    </source>
</evidence>
<dbReference type="SUPFAM" id="SSF52935">
    <property type="entry name" value="PK C-terminal domain-like"/>
    <property type="match status" value="1"/>
</dbReference>
<comment type="caution">
    <text evidence="17">The sequence shown here is derived from an EMBL/GenBank/DDBJ whole genome shotgun (WGS) entry which is preliminary data.</text>
</comment>
<evidence type="ECO:0000259" key="15">
    <source>
        <dbReference type="Pfam" id="PF00224"/>
    </source>
</evidence>
<evidence type="ECO:0000256" key="14">
    <source>
        <dbReference type="RuleBase" id="RU000504"/>
    </source>
</evidence>
<keyword evidence="18" id="KW-1185">Reference proteome</keyword>
<evidence type="ECO:0000256" key="10">
    <source>
        <dbReference type="ARBA" id="ARBA00022840"/>
    </source>
</evidence>
<dbReference type="Gene3D" id="3.20.20.60">
    <property type="entry name" value="Phosphoenolpyruvate-binding domains"/>
    <property type="match status" value="1"/>
</dbReference>
<keyword evidence="9 14" id="KW-0418">Kinase</keyword>
<dbReference type="SUPFAM" id="SSF51621">
    <property type="entry name" value="Phosphoenolpyruvate/pyruvate domain"/>
    <property type="match status" value="1"/>
</dbReference>
<evidence type="ECO:0000256" key="8">
    <source>
        <dbReference type="ARBA" id="ARBA00022741"/>
    </source>
</evidence>
<dbReference type="Proteomes" id="UP000288716">
    <property type="component" value="Unassembled WGS sequence"/>
</dbReference>
<dbReference type="EC" id="2.7.1.40" evidence="5 14"/>
<dbReference type="InterPro" id="IPR015793">
    <property type="entry name" value="Pyrv_Knase_brl"/>
</dbReference>
<feature type="domain" description="Pyruvate kinase C-terminal" evidence="16">
    <location>
        <begin position="82"/>
        <end position="199"/>
    </location>
</feature>
<dbReference type="GO" id="GO:0005524">
    <property type="term" value="F:ATP binding"/>
    <property type="evidence" value="ECO:0007669"/>
    <property type="project" value="UniProtKB-KW"/>
</dbReference>
<comment type="catalytic activity">
    <reaction evidence="14">
        <text>pyruvate + ATP = phosphoenolpyruvate + ADP + H(+)</text>
        <dbReference type="Rhea" id="RHEA:18157"/>
        <dbReference type="ChEBI" id="CHEBI:15361"/>
        <dbReference type="ChEBI" id="CHEBI:15378"/>
        <dbReference type="ChEBI" id="CHEBI:30616"/>
        <dbReference type="ChEBI" id="CHEBI:58702"/>
        <dbReference type="ChEBI" id="CHEBI:456216"/>
        <dbReference type="EC" id="2.7.1.40"/>
    </reaction>
</comment>
<evidence type="ECO:0000313" key="18">
    <source>
        <dbReference type="Proteomes" id="UP000288716"/>
    </source>
</evidence>
<comment type="similarity">
    <text evidence="4 14">Belongs to the pyruvate kinase family.</text>
</comment>
<keyword evidence="8" id="KW-0547">Nucleotide-binding</keyword>
<accession>A0A443RVE7</accession>
<name>A0A443RVE7_9ACAR</name>
<evidence type="ECO:0000256" key="7">
    <source>
        <dbReference type="ARBA" id="ARBA00022723"/>
    </source>
</evidence>
<dbReference type="OrthoDB" id="6417612at2759"/>
<dbReference type="PRINTS" id="PR01050">
    <property type="entry name" value="PYRUVTKNASE"/>
</dbReference>
<dbReference type="PANTHER" id="PTHR11817">
    <property type="entry name" value="PYRUVATE KINASE"/>
    <property type="match status" value="1"/>
</dbReference>
<feature type="domain" description="Pyruvate kinase barrel" evidence="15">
    <location>
        <begin position="1"/>
        <end position="46"/>
    </location>
</feature>
<comment type="cofactor">
    <cofactor evidence="2">
        <name>K(+)</name>
        <dbReference type="ChEBI" id="CHEBI:29103"/>
    </cofactor>
</comment>
<dbReference type="FunFam" id="3.40.1380.20:FF:000001">
    <property type="entry name" value="Pyruvate kinase"/>
    <property type="match status" value="1"/>
</dbReference>